<name>A0A1D8AF21_9SPHN</name>
<gene>
    <name evidence="1" type="ORF">BES08_28245</name>
</gene>
<dbReference type="EMBL" id="CP017077">
    <property type="protein sequence ID" value="AOR80705.1"/>
    <property type="molecule type" value="Genomic_DNA"/>
</dbReference>
<dbReference type="AlphaFoldDB" id="A0A1D8AF21"/>
<evidence type="ECO:0000313" key="2">
    <source>
        <dbReference type="Proteomes" id="UP000094626"/>
    </source>
</evidence>
<geneLocation type="plasmid" evidence="1 2">
    <name>pSA2</name>
</geneLocation>
<dbReference type="KEGG" id="nre:BES08_28245"/>
<organism evidence="1 2">
    <name type="scientific">Novosphingobium resinovorum</name>
    <dbReference type="NCBI Taxonomy" id="158500"/>
    <lineage>
        <taxon>Bacteria</taxon>
        <taxon>Pseudomonadati</taxon>
        <taxon>Pseudomonadota</taxon>
        <taxon>Alphaproteobacteria</taxon>
        <taxon>Sphingomonadales</taxon>
        <taxon>Sphingomonadaceae</taxon>
        <taxon>Novosphingobium</taxon>
    </lineage>
</organism>
<keyword evidence="1" id="KW-0614">Plasmid</keyword>
<evidence type="ECO:0000313" key="1">
    <source>
        <dbReference type="EMBL" id="AOR80705.1"/>
    </source>
</evidence>
<sequence length="129" mass="14121">MIGKKNVVGQPEFILLRGQRRAIVSPPATPSSLGTQTHTQWHLAKRLSGKRLLEFGNIREARVHSSPGVAADKYKRDATAFQNFSDGIGLNAVQVDIQHADLEFTAICCLETTLEIGSRCDHLIASPTQ</sequence>
<reference evidence="2" key="1">
    <citation type="journal article" date="2017" name="J. Biotechnol.">
        <title>Complete genome sequence of Novosphingobium resinovorum SA1, a versatile xenobiotic-degrading bacterium capable of utilizing sulfanilic acid.</title>
        <authorList>
            <person name="Hegedus B."/>
            <person name="Kos P.B."/>
            <person name="Balint B."/>
            <person name="Maroti G."/>
            <person name="Gan H.M."/>
            <person name="Perei K."/>
            <person name="Rakhely G."/>
        </authorList>
    </citation>
    <scope>NUCLEOTIDE SEQUENCE [LARGE SCALE GENOMIC DNA]</scope>
    <source>
        <strain evidence="2">SA1</strain>
    </source>
</reference>
<keyword evidence="2" id="KW-1185">Reference proteome</keyword>
<proteinExistence type="predicted"/>
<accession>A0A1D8AF21</accession>
<protein>
    <submittedName>
        <fullName evidence="1">Uncharacterized protein</fullName>
    </submittedName>
</protein>
<dbReference type="Proteomes" id="UP000094626">
    <property type="component" value="Plasmid pSA2"/>
</dbReference>